<feature type="signal peptide" evidence="1">
    <location>
        <begin position="1"/>
        <end position="20"/>
    </location>
</feature>
<dbReference type="AlphaFoldDB" id="A0A2N9L7H4"/>
<feature type="chain" id="PRO_5014737872" description="DUF4382 domain-containing protein" evidence="1">
    <location>
        <begin position="21"/>
        <end position="509"/>
    </location>
</feature>
<reference evidence="4" key="1">
    <citation type="submission" date="2018-02" db="EMBL/GenBank/DDBJ databases">
        <authorList>
            <person name="Hausmann B."/>
        </authorList>
    </citation>
    <scope>NUCLEOTIDE SEQUENCE [LARGE SCALE GENOMIC DNA]</scope>
    <source>
        <strain evidence="4">Peat soil MAG SbA5</strain>
    </source>
</reference>
<evidence type="ECO:0000259" key="2">
    <source>
        <dbReference type="Pfam" id="PF14321"/>
    </source>
</evidence>
<accession>A0A2N9L7H4</accession>
<proteinExistence type="predicted"/>
<sequence length="509" mass="52483">MMRRTLPYLFVSAMMTALLAGCSSNMVNTTAVTQSAGTVPVSITMTDDPPAGVSVLFFQVSLTDATLTPTTGSPVSLLSNNTPVQIDVTQLQALSAFLSTANVAAGTYKSLSLTFANPQLVIFNQSDTALGSTCAVGTVCQLTPAFDNNSSTLSFTSSPFPATVSASSPLGFLIDFHLNTVIQTDLSVNLSVTNGVTISELPPAPTPPQFGFLRGTVGMVTASSNQFTLQTPWGRSFTINTTSSTAFNNFPASACKTPGIACLAQGQIVQVQISSVGKDGTLTASQVTYVQEATAQTVEGTIIKILPYPTLAGEEIVQMLLHNSPMATSSVPLGGVAQVTFASTATYSIDNKGFTIPSGLSFKGTADVIVGQNVTVTVVPGSLSNTGGAPPSSAWAPPRSIAFTASAVELEPSQMTGLITATDSSTTSFTLGVGGGPFFAPWPMPAAISMFNVDTTSQTTYTGFNPDSFSGIAKGELVSVNGWLFASPTSGKPPTIAAQSVVQRPGLFF</sequence>
<dbReference type="PROSITE" id="PS51257">
    <property type="entry name" value="PROKAR_LIPOPROTEIN"/>
    <property type="match status" value="1"/>
</dbReference>
<dbReference type="InterPro" id="IPR025491">
    <property type="entry name" value="DUF4382"/>
</dbReference>
<evidence type="ECO:0000313" key="3">
    <source>
        <dbReference type="EMBL" id="SPE19252.1"/>
    </source>
</evidence>
<evidence type="ECO:0000256" key="1">
    <source>
        <dbReference type="SAM" id="SignalP"/>
    </source>
</evidence>
<organism evidence="3 4">
    <name type="scientific">Candidatus Sulfuritelmatomonas gaucii</name>
    <dbReference type="NCBI Taxonomy" id="2043161"/>
    <lineage>
        <taxon>Bacteria</taxon>
        <taxon>Pseudomonadati</taxon>
        <taxon>Acidobacteriota</taxon>
        <taxon>Terriglobia</taxon>
        <taxon>Terriglobales</taxon>
        <taxon>Acidobacteriaceae</taxon>
        <taxon>Candidatus Sulfuritelmatomonas</taxon>
    </lineage>
</organism>
<feature type="domain" description="DUF4382" evidence="2">
    <location>
        <begin position="40"/>
        <end position="184"/>
    </location>
</feature>
<evidence type="ECO:0000313" key="4">
    <source>
        <dbReference type="Proteomes" id="UP000239735"/>
    </source>
</evidence>
<name>A0A2N9L7H4_9BACT</name>
<gene>
    <name evidence="3" type="ORF">SBA5_220098</name>
</gene>
<keyword evidence="1" id="KW-0732">Signal</keyword>
<dbReference type="Proteomes" id="UP000239735">
    <property type="component" value="Unassembled WGS sequence"/>
</dbReference>
<dbReference type="Pfam" id="PF14321">
    <property type="entry name" value="DUF4382"/>
    <property type="match status" value="1"/>
</dbReference>
<protein>
    <recommendedName>
        <fullName evidence="2">DUF4382 domain-containing protein</fullName>
    </recommendedName>
</protein>
<dbReference type="EMBL" id="OKRB01000078">
    <property type="protein sequence ID" value="SPE19252.1"/>
    <property type="molecule type" value="Genomic_DNA"/>
</dbReference>